<dbReference type="AlphaFoldDB" id="A0A0V0GZD9"/>
<accession>A0A0V0GZD9</accession>
<evidence type="ECO:0000313" key="1">
    <source>
        <dbReference type="EMBL" id="JAP13476.1"/>
    </source>
</evidence>
<name>A0A0V0GZD9_SOLCH</name>
<reference evidence="1" key="1">
    <citation type="submission" date="2015-12" db="EMBL/GenBank/DDBJ databases">
        <title>Gene expression during late stages of embryo sac development: a critical building block for successful pollen-pistil interactions.</title>
        <authorList>
            <person name="Liu Y."/>
            <person name="Joly V."/>
            <person name="Sabar M."/>
            <person name="Matton D.P."/>
        </authorList>
    </citation>
    <scope>NUCLEOTIDE SEQUENCE</scope>
</reference>
<sequence>MSTIHPPLTISKEHTQVPKILFLNLRICDEAMKLLCWWGNFISIDRNTSICCTSSKQHLIGMEGKTSYRSYLLSHEGGQISNGA</sequence>
<organism evidence="1">
    <name type="scientific">Solanum chacoense</name>
    <name type="common">Chaco potato</name>
    <dbReference type="NCBI Taxonomy" id="4108"/>
    <lineage>
        <taxon>Eukaryota</taxon>
        <taxon>Viridiplantae</taxon>
        <taxon>Streptophyta</taxon>
        <taxon>Embryophyta</taxon>
        <taxon>Tracheophyta</taxon>
        <taxon>Spermatophyta</taxon>
        <taxon>Magnoliopsida</taxon>
        <taxon>eudicotyledons</taxon>
        <taxon>Gunneridae</taxon>
        <taxon>Pentapetalae</taxon>
        <taxon>asterids</taxon>
        <taxon>lamiids</taxon>
        <taxon>Solanales</taxon>
        <taxon>Solanaceae</taxon>
        <taxon>Solanoideae</taxon>
        <taxon>Solaneae</taxon>
        <taxon>Solanum</taxon>
    </lineage>
</organism>
<protein>
    <submittedName>
        <fullName evidence="1">Putative ovule protein</fullName>
    </submittedName>
</protein>
<dbReference type="EMBL" id="GEDG01027985">
    <property type="protein sequence ID" value="JAP13476.1"/>
    <property type="molecule type" value="Transcribed_RNA"/>
</dbReference>
<proteinExistence type="predicted"/>